<dbReference type="Gramene" id="Mp4g04140.2">
    <property type="protein sequence ID" value="Mp4g04140.2.cds1"/>
    <property type="gene ID" value="Mp4g04140"/>
</dbReference>
<dbReference type="EMBL" id="KZ772716">
    <property type="protein sequence ID" value="PTQ39600.1"/>
    <property type="molecule type" value="Genomic_DNA"/>
</dbReference>
<protein>
    <submittedName>
        <fullName evidence="1">Uncharacterized protein</fullName>
    </submittedName>
</protein>
<evidence type="ECO:0000313" key="2">
    <source>
        <dbReference type="Proteomes" id="UP000244005"/>
    </source>
</evidence>
<accession>A0A2R6X0K5</accession>
<name>A0A2R6X0K5_MARPO</name>
<reference evidence="1" key="2">
    <citation type="submission" date="2017-12" db="EMBL/GenBank/DDBJ databases">
        <title>WGS assembly of Marchantia polymorpha.</title>
        <authorList>
            <person name="Bowman J.L."/>
            <person name="Kohchi T."/>
            <person name="Yamato K.T."/>
            <person name="Jenkins J."/>
            <person name="Shu S."/>
            <person name="Ishizaki K."/>
            <person name="Yamaoka S."/>
            <person name="Nishihama R."/>
            <person name="Nakamura Y."/>
            <person name="Berger F."/>
            <person name="Adam C."/>
            <person name="Aki S.S."/>
            <person name="Althoff F."/>
            <person name="Araki T."/>
            <person name="Arteaga-Vazquez M.A."/>
            <person name="Balasubrmanian S."/>
            <person name="Bauer D."/>
            <person name="Boehm C.R."/>
            <person name="Briginshaw L."/>
            <person name="Caballero-Perez J."/>
            <person name="Catarino B."/>
            <person name="Chen F."/>
            <person name="Chiyoda S."/>
            <person name="Chovatia M."/>
            <person name="Davies K.M."/>
            <person name="Delmans M."/>
            <person name="Demura T."/>
            <person name="Dierschke T."/>
            <person name="Dolan L."/>
            <person name="Dorantes-Acosta A.E."/>
            <person name="Eklund D.M."/>
            <person name="Florent S.N."/>
            <person name="Flores-Sandoval E."/>
            <person name="Fujiyama A."/>
            <person name="Fukuzawa H."/>
            <person name="Galik B."/>
            <person name="Grimanelli D."/>
            <person name="Grimwood J."/>
            <person name="Grossniklaus U."/>
            <person name="Hamada T."/>
            <person name="Haseloff J."/>
            <person name="Hetherington A.J."/>
            <person name="Higo A."/>
            <person name="Hirakawa Y."/>
            <person name="Hundley H.N."/>
            <person name="Ikeda Y."/>
            <person name="Inoue K."/>
            <person name="Inoue S."/>
            <person name="Ishida S."/>
            <person name="Jia Q."/>
            <person name="Kakita M."/>
            <person name="Kanazawa T."/>
            <person name="Kawai Y."/>
            <person name="Kawashima T."/>
            <person name="Kennedy M."/>
            <person name="Kinose K."/>
            <person name="Kinoshita T."/>
            <person name="Kohara Y."/>
            <person name="Koide E."/>
            <person name="Komatsu K."/>
            <person name="Kopischke S."/>
            <person name="Kubo M."/>
            <person name="Kyozuka J."/>
            <person name="Lagercrantz U."/>
            <person name="Lin S.S."/>
            <person name="Lindquist E."/>
            <person name="Lipzen A.M."/>
            <person name="Lu C."/>
            <person name="Luna E.D."/>
            <person name="Martienssen R.A."/>
            <person name="Minamino N."/>
            <person name="Mizutani M."/>
            <person name="Mizutani M."/>
            <person name="Mochizuki N."/>
            <person name="Monte I."/>
            <person name="Mosher R."/>
            <person name="Nagasaki H."/>
            <person name="Nakagami H."/>
            <person name="Naramoto S."/>
            <person name="Nishitani K."/>
            <person name="Ohtani M."/>
            <person name="Okamoto T."/>
            <person name="Okumura M."/>
            <person name="Phillips J."/>
            <person name="Pollak B."/>
            <person name="Reinders A."/>
            <person name="Roevekamp M."/>
            <person name="Sano R."/>
            <person name="Sawa S."/>
            <person name="Schmid M.W."/>
            <person name="Shirakawa M."/>
            <person name="Solano R."/>
            <person name="Spunde A."/>
            <person name="Suetsugu N."/>
            <person name="Sugano S."/>
            <person name="Sugiyama A."/>
            <person name="Sun R."/>
            <person name="Suzuki Y."/>
            <person name="Takenaka M."/>
            <person name="Takezawa D."/>
            <person name="Tomogane H."/>
            <person name="Tsuzuki M."/>
            <person name="Ueda T."/>
            <person name="Umeda M."/>
            <person name="Ward J.M."/>
            <person name="Watanabe Y."/>
            <person name="Yazaki K."/>
            <person name="Yokoyama R."/>
            <person name="Yoshitake Y."/>
            <person name="Yotsui I."/>
            <person name="Zachgo S."/>
            <person name="Schmutz J."/>
        </authorList>
    </citation>
    <scope>NUCLEOTIDE SEQUENCE [LARGE SCALE GENOMIC DNA]</scope>
    <source>
        <strain evidence="1">Tak-1</strain>
    </source>
</reference>
<evidence type="ECO:0000313" key="1">
    <source>
        <dbReference type="EMBL" id="PTQ39601.1"/>
    </source>
</evidence>
<dbReference type="Gramene" id="Mp4g04140.1">
    <property type="protein sequence ID" value="Mp4g04140.1.cds1"/>
    <property type="gene ID" value="Mp4g04140"/>
</dbReference>
<proteinExistence type="predicted"/>
<gene>
    <name evidence="1" type="ORF">MARPO_0044s0059</name>
</gene>
<dbReference type="EMBL" id="KZ772716">
    <property type="protein sequence ID" value="PTQ39601.1"/>
    <property type="molecule type" value="Genomic_DNA"/>
</dbReference>
<sequence length="78" mass="8868">MKRLPLLSTNVLSICTRVNVRGILCTLEHFLWSVLLEIAELSCKSVLQCTIAEIDLLKPNQKHANAQIHTSMLTWTQH</sequence>
<dbReference type="AlphaFoldDB" id="A0A2R6X0K5"/>
<keyword evidence="2" id="KW-1185">Reference proteome</keyword>
<dbReference type="Proteomes" id="UP000244005">
    <property type="component" value="Unassembled WGS sequence"/>
</dbReference>
<reference evidence="2" key="1">
    <citation type="journal article" date="2017" name="Cell">
        <title>Insights into land plant evolution garnered from the Marchantia polymorpha genome.</title>
        <authorList>
            <person name="Bowman J.L."/>
            <person name="Kohchi T."/>
            <person name="Yamato K.T."/>
            <person name="Jenkins J."/>
            <person name="Shu S."/>
            <person name="Ishizaki K."/>
            <person name="Yamaoka S."/>
            <person name="Nishihama R."/>
            <person name="Nakamura Y."/>
            <person name="Berger F."/>
            <person name="Adam C."/>
            <person name="Aki S.S."/>
            <person name="Althoff F."/>
            <person name="Araki T."/>
            <person name="Arteaga-Vazquez M.A."/>
            <person name="Balasubrmanian S."/>
            <person name="Barry K."/>
            <person name="Bauer D."/>
            <person name="Boehm C.R."/>
            <person name="Briginshaw L."/>
            <person name="Caballero-Perez J."/>
            <person name="Catarino B."/>
            <person name="Chen F."/>
            <person name="Chiyoda S."/>
            <person name="Chovatia M."/>
            <person name="Davies K.M."/>
            <person name="Delmans M."/>
            <person name="Demura T."/>
            <person name="Dierschke T."/>
            <person name="Dolan L."/>
            <person name="Dorantes-Acosta A.E."/>
            <person name="Eklund D.M."/>
            <person name="Florent S.N."/>
            <person name="Flores-Sandoval E."/>
            <person name="Fujiyama A."/>
            <person name="Fukuzawa H."/>
            <person name="Galik B."/>
            <person name="Grimanelli D."/>
            <person name="Grimwood J."/>
            <person name="Grossniklaus U."/>
            <person name="Hamada T."/>
            <person name="Haseloff J."/>
            <person name="Hetherington A.J."/>
            <person name="Higo A."/>
            <person name="Hirakawa Y."/>
            <person name="Hundley H.N."/>
            <person name="Ikeda Y."/>
            <person name="Inoue K."/>
            <person name="Inoue S.I."/>
            <person name="Ishida S."/>
            <person name="Jia Q."/>
            <person name="Kakita M."/>
            <person name="Kanazawa T."/>
            <person name="Kawai Y."/>
            <person name="Kawashima T."/>
            <person name="Kennedy M."/>
            <person name="Kinose K."/>
            <person name="Kinoshita T."/>
            <person name="Kohara Y."/>
            <person name="Koide E."/>
            <person name="Komatsu K."/>
            <person name="Kopischke S."/>
            <person name="Kubo M."/>
            <person name="Kyozuka J."/>
            <person name="Lagercrantz U."/>
            <person name="Lin S.S."/>
            <person name="Lindquist E."/>
            <person name="Lipzen A.M."/>
            <person name="Lu C.W."/>
            <person name="De Luna E."/>
            <person name="Martienssen R.A."/>
            <person name="Minamino N."/>
            <person name="Mizutani M."/>
            <person name="Mizutani M."/>
            <person name="Mochizuki N."/>
            <person name="Monte I."/>
            <person name="Mosher R."/>
            <person name="Nagasaki H."/>
            <person name="Nakagami H."/>
            <person name="Naramoto S."/>
            <person name="Nishitani K."/>
            <person name="Ohtani M."/>
            <person name="Okamoto T."/>
            <person name="Okumura M."/>
            <person name="Phillips J."/>
            <person name="Pollak B."/>
            <person name="Reinders A."/>
            <person name="Rovekamp M."/>
            <person name="Sano R."/>
            <person name="Sawa S."/>
            <person name="Schmid M.W."/>
            <person name="Shirakawa M."/>
            <person name="Solano R."/>
            <person name="Spunde A."/>
            <person name="Suetsugu N."/>
            <person name="Sugano S."/>
            <person name="Sugiyama A."/>
            <person name="Sun R."/>
            <person name="Suzuki Y."/>
            <person name="Takenaka M."/>
            <person name="Takezawa D."/>
            <person name="Tomogane H."/>
            <person name="Tsuzuki M."/>
            <person name="Ueda T."/>
            <person name="Umeda M."/>
            <person name="Ward J.M."/>
            <person name="Watanabe Y."/>
            <person name="Yazaki K."/>
            <person name="Yokoyama R."/>
            <person name="Yoshitake Y."/>
            <person name="Yotsui I."/>
            <person name="Zachgo S."/>
            <person name="Schmutz J."/>
        </authorList>
    </citation>
    <scope>NUCLEOTIDE SEQUENCE [LARGE SCALE GENOMIC DNA]</scope>
    <source>
        <strain evidence="2">Tak-1</strain>
    </source>
</reference>
<organism evidence="1 2">
    <name type="scientific">Marchantia polymorpha</name>
    <name type="common">Common liverwort</name>
    <name type="synonym">Marchantia aquatica</name>
    <dbReference type="NCBI Taxonomy" id="3197"/>
    <lineage>
        <taxon>Eukaryota</taxon>
        <taxon>Viridiplantae</taxon>
        <taxon>Streptophyta</taxon>
        <taxon>Embryophyta</taxon>
        <taxon>Marchantiophyta</taxon>
        <taxon>Marchantiopsida</taxon>
        <taxon>Marchantiidae</taxon>
        <taxon>Marchantiales</taxon>
        <taxon>Marchantiaceae</taxon>
        <taxon>Marchantia</taxon>
    </lineage>
</organism>